<evidence type="ECO:0000256" key="6">
    <source>
        <dbReference type="ARBA" id="ARBA00023136"/>
    </source>
</evidence>
<keyword evidence="4 9" id="KW-1133">Transmembrane helix</keyword>
<dbReference type="Proteomes" id="UP000676336">
    <property type="component" value="Unassembled WGS sequence"/>
</dbReference>
<dbReference type="InterPro" id="IPR017452">
    <property type="entry name" value="GPCR_Rhodpsn_7TM"/>
</dbReference>
<protein>
    <recommendedName>
        <fullName evidence="10">G-protein coupled receptors family 1 profile domain-containing protein</fullName>
    </recommendedName>
</protein>
<evidence type="ECO:0000313" key="12">
    <source>
        <dbReference type="EMBL" id="CAF2023808.1"/>
    </source>
</evidence>
<evidence type="ECO:0000256" key="3">
    <source>
        <dbReference type="ARBA" id="ARBA00022692"/>
    </source>
</evidence>
<feature type="transmembrane region" description="Helical" evidence="9">
    <location>
        <begin position="256"/>
        <end position="277"/>
    </location>
</feature>
<dbReference type="Proteomes" id="UP000663834">
    <property type="component" value="Unassembled WGS sequence"/>
</dbReference>
<keyword evidence="2" id="KW-1003">Cell membrane</keyword>
<comment type="caution">
    <text evidence="12">The sequence shown here is derived from an EMBL/GenBank/DDBJ whole genome shotgun (WGS) entry which is preliminary data.</text>
</comment>
<dbReference type="Gene3D" id="1.20.1070.10">
    <property type="entry name" value="Rhodopsin 7-helix transmembrane proteins"/>
    <property type="match status" value="1"/>
</dbReference>
<dbReference type="Proteomes" id="UP000681720">
    <property type="component" value="Unassembled WGS sequence"/>
</dbReference>
<keyword evidence="5" id="KW-0297">G-protein coupled receptor</keyword>
<dbReference type="PANTHER" id="PTHR24228">
    <property type="entry name" value="B2 BRADYKININ RECEPTOR/ANGIOTENSIN II RECEPTOR"/>
    <property type="match status" value="1"/>
</dbReference>
<evidence type="ECO:0000256" key="4">
    <source>
        <dbReference type="ARBA" id="ARBA00022989"/>
    </source>
</evidence>
<dbReference type="GO" id="GO:0004930">
    <property type="term" value="F:G protein-coupled receptor activity"/>
    <property type="evidence" value="ECO:0007669"/>
    <property type="project" value="UniProtKB-KW"/>
</dbReference>
<evidence type="ECO:0000256" key="2">
    <source>
        <dbReference type="ARBA" id="ARBA00022475"/>
    </source>
</evidence>
<keyword evidence="6 9" id="KW-0472">Membrane</keyword>
<feature type="transmembrane region" description="Helical" evidence="9">
    <location>
        <begin position="221"/>
        <end position="244"/>
    </location>
</feature>
<keyword evidence="8" id="KW-0807">Transducer</keyword>
<dbReference type="EMBL" id="CAJNOW010022164">
    <property type="protein sequence ID" value="CAF1686805.1"/>
    <property type="molecule type" value="Genomic_DNA"/>
</dbReference>
<dbReference type="OrthoDB" id="10030356at2759"/>
<evidence type="ECO:0000256" key="1">
    <source>
        <dbReference type="ARBA" id="ARBA00004651"/>
    </source>
</evidence>
<feature type="transmembrane region" description="Helical" evidence="9">
    <location>
        <begin position="106"/>
        <end position="128"/>
    </location>
</feature>
<keyword evidence="3 9" id="KW-0812">Transmembrane</keyword>
<organism evidence="12 15">
    <name type="scientific">Rotaria magnacalcarata</name>
    <dbReference type="NCBI Taxonomy" id="392030"/>
    <lineage>
        <taxon>Eukaryota</taxon>
        <taxon>Metazoa</taxon>
        <taxon>Spiralia</taxon>
        <taxon>Gnathifera</taxon>
        <taxon>Rotifera</taxon>
        <taxon>Eurotatoria</taxon>
        <taxon>Bdelloidea</taxon>
        <taxon>Philodinida</taxon>
        <taxon>Philodinidae</taxon>
        <taxon>Rotaria</taxon>
    </lineage>
</organism>
<dbReference type="EMBL" id="CAJOBI010003244">
    <property type="protein sequence ID" value="CAF3961382.1"/>
    <property type="molecule type" value="Genomic_DNA"/>
</dbReference>
<evidence type="ECO:0000256" key="7">
    <source>
        <dbReference type="ARBA" id="ARBA00023170"/>
    </source>
</evidence>
<feature type="transmembrane region" description="Helical" evidence="9">
    <location>
        <begin position="43"/>
        <end position="61"/>
    </location>
</feature>
<accession>A0A816MZC2</accession>
<dbReference type="PROSITE" id="PS50262">
    <property type="entry name" value="G_PROTEIN_RECEP_F1_2"/>
    <property type="match status" value="1"/>
</dbReference>
<dbReference type="CDD" id="cd00637">
    <property type="entry name" value="7tm_classA_rhodopsin-like"/>
    <property type="match status" value="1"/>
</dbReference>
<dbReference type="EMBL" id="CAJNRE010003514">
    <property type="protein sequence ID" value="CAF2023808.1"/>
    <property type="molecule type" value="Genomic_DNA"/>
</dbReference>
<dbReference type="SUPFAM" id="SSF81321">
    <property type="entry name" value="Family A G protein-coupled receptor-like"/>
    <property type="match status" value="1"/>
</dbReference>
<sequence length="298" mass="34984">MFIEHFIILASALSICISIGFIVFVICASSLHSMSIALTCHSTVTIIITNIFLLLTAVFMLNTNLQNNLWCQINAYCVQVSLILIYHSYCLEAFHRFAFIVHHNNVYFHGYHIFFAIIICQWIFAWLYPFRLLLLGLFTYDSTIRLCHINWDLSLELFALLAVQYLIPLIIDVLCYVLVIKHAHLHIIEMTLHRTSQKRQPIVVCQEQRRMKREFKMLKRIVIIFLVLFMMNFPSLVLIIIASIDWNASMSIDYTYRIILLNMSCILLLISIFQFILTPTVKTLIHDFWKRRKNQVCG</sequence>
<evidence type="ECO:0000313" key="14">
    <source>
        <dbReference type="EMBL" id="CAF5006688.1"/>
    </source>
</evidence>
<feature type="transmembrane region" description="Helical" evidence="9">
    <location>
        <begin position="6"/>
        <end position="31"/>
    </location>
</feature>
<feature type="domain" description="G-protein coupled receptors family 1 profile" evidence="10">
    <location>
        <begin position="10"/>
        <end position="282"/>
    </location>
</feature>
<dbReference type="Proteomes" id="UP000663824">
    <property type="component" value="Unassembled WGS sequence"/>
</dbReference>
<dbReference type="AlphaFoldDB" id="A0A816MZC2"/>
<dbReference type="PANTHER" id="PTHR24228:SF59">
    <property type="entry name" value="NEUROPEPTIDE RECEPTOR 15"/>
    <property type="match status" value="1"/>
</dbReference>
<gene>
    <name evidence="14" type="ORF">GIL414_LOCUS57590</name>
    <name evidence="11" type="ORF">KQP761_LOCUS38940</name>
    <name evidence="12" type="ORF">MBJ925_LOCUS9398</name>
    <name evidence="13" type="ORF">SMN809_LOCUS9810</name>
</gene>
<evidence type="ECO:0000256" key="9">
    <source>
        <dbReference type="SAM" id="Phobius"/>
    </source>
</evidence>
<comment type="subcellular location">
    <subcellularLocation>
        <location evidence="1">Cell membrane</location>
        <topology evidence="1">Multi-pass membrane protein</topology>
    </subcellularLocation>
</comment>
<evidence type="ECO:0000313" key="11">
    <source>
        <dbReference type="EMBL" id="CAF1686805.1"/>
    </source>
</evidence>
<evidence type="ECO:0000256" key="8">
    <source>
        <dbReference type="ARBA" id="ARBA00023224"/>
    </source>
</evidence>
<proteinExistence type="predicted"/>
<evidence type="ECO:0000256" key="5">
    <source>
        <dbReference type="ARBA" id="ARBA00023040"/>
    </source>
</evidence>
<dbReference type="EMBL" id="CAJOBJ010209441">
    <property type="protein sequence ID" value="CAF5006688.1"/>
    <property type="molecule type" value="Genomic_DNA"/>
</dbReference>
<keyword evidence="7" id="KW-0675">Receptor</keyword>
<dbReference type="GO" id="GO:0005886">
    <property type="term" value="C:plasma membrane"/>
    <property type="evidence" value="ECO:0007669"/>
    <property type="project" value="UniProtKB-SubCell"/>
</dbReference>
<evidence type="ECO:0000313" key="13">
    <source>
        <dbReference type="EMBL" id="CAF3961382.1"/>
    </source>
</evidence>
<feature type="transmembrane region" description="Helical" evidence="9">
    <location>
        <begin position="158"/>
        <end position="180"/>
    </location>
</feature>
<evidence type="ECO:0000313" key="15">
    <source>
        <dbReference type="Proteomes" id="UP000663824"/>
    </source>
</evidence>
<evidence type="ECO:0000259" key="10">
    <source>
        <dbReference type="PROSITE" id="PS50262"/>
    </source>
</evidence>
<reference evidence="12" key="1">
    <citation type="submission" date="2021-02" db="EMBL/GenBank/DDBJ databases">
        <authorList>
            <person name="Nowell W R."/>
        </authorList>
    </citation>
    <scope>NUCLEOTIDE SEQUENCE</scope>
</reference>
<name>A0A816MZC2_9BILA</name>